<accession>A0A9E8A179</accession>
<name>A0A9E8A179_9HYPH</name>
<dbReference type="AlphaFoldDB" id="A0A9E8A179"/>
<organism evidence="1">
    <name type="scientific">Bosea sp. NBC_00436</name>
    <dbReference type="NCBI Taxonomy" id="2969620"/>
    <lineage>
        <taxon>Bacteria</taxon>
        <taxon>Pseudomonadati</taxon>
        <taxon>Pseudomonadota</taxon>
        <taxon>Alphaproteobacteria</taxon>
        <taxon>Hyphomicrobiales</taxon>
        <taxon>Boseaceae</taxon>
        <taxon>Bosea</taxon>
    </lineage>
</organism>
<dbReference type="Pfam" id="PF06776">
    <property type="entry name" value="IalB"/>
    <property type="match status" value="1"/>
</dbReference>
<dbReference type="InterPro" id="IPR010642">
    <property type="entry name" value="Invasion_prot_B"/>
</dbReference>
<gene>
    <name evidence="1" type="ORF">NWE54_18800</name>
</gene>
<dbReference type="InterPro" id="IPR038696">
    <property type="entry name" value="IalB_sf"/>
</dbReference>
<proteinExistence type="predicted"/>
<dbReference type="EMBL" id="CP102774">
    <property type="protein sequence ID" value="UZF85850.1"/>
    <property type="molecule type" value="Genomic_DNA"/>
</dbReference>
<dbReference type="Gene3D" id="2.60.40.1880">
    <property type="entry name" value="Invasion associated locus B (IalB) protein"/>
    <property type="match status" value="1"/>
</dbReference>
<protein>
    <submittedName>
        <fullName evidence="1">Invasion associated locus B family protein</fullName>
    </submittedName>
</protein>
<reference evidence="1" key="1">
    <citation type="submission" date="2022-08" db="EMBL/GenBank/DDBJ databases">
        <title>Complete Genome Sequences of 2 Bosea sp. soil isolates.</title>
        <authorList>
            <person name="Alvarez Arevalo M."/>
            <person name="Sterndorff E.B."/>
            <person name="Faurdal D."/>
            <person name="Joergensen T.S."/>
            <person name="Weber T."/>
        </authorList>
    </citation>
    <scope>NUCLEOTIDE SEQUENCE</scope>
    <source>
        <strain evidence="1">NBC_00436</strain>
    </source>
</reference>
<sequence length="169" mass="17564">MSQRLEIAQAPAAGQVAAASVVLPGGASSLNETYKDWRVVCTRHGSTKRCVLSQIQAQQNGQRVLAIELNAVASDTVAGVLVLPLGLSLDSGVAFRIDEKLTAQPMRFRTCLPSGCLVAVSFDAPTVLALRTGTALKIEATTNDGAAAPFSISLLGFATALDRAGILSR</sequence>
<evidence type="ECO:0000313" key="1">
    <source>
        <dbReference type="EMBL" id="UZF85850.1"/>
    </source>
</evidence>